<dbReference type="EMBL" id="JAGFBS010000047">
    <property type="protein sequence ID" value="KAG6370608.1"/>
    <property type="molecule type" value="Genomic_DNA"/>
</dbReference>
<protein>
    <submittedName>
        <fullName evidence="4">Beta-lactamase/transpeptidase-like protein</fullName>
    </submittedName>
</protein>
<organism evidence="4 5">
    <name type="scientific">Boletus reticuloceps</name>
    <dbReference type="NCBI Taxonomy" id="495285"/>
    <lineage>
        <taxon>Eukaryota</taxon>
        <taxon>Fungi</taxon>
        <taxon>Dikarya</taxon>
        <taxon>Basidiomycota</taxon>
        <taxon>Agaricomycotina</taxon>
        <taxon>Agaricomycetes</taxon>
        <taxon>Agaricomycetidae</taxon>
        <taxon>Boletales</taxon>
        <taxon>Boletineae</taxon>
        <taxon>Boletaceae</taxon>
        <taxon>Boletoideae</taxon>
        <taxon>Boletus</taxon>
    </lineage>
</organism>
<feature type="compositionally biased region" description="Polar residues" evidence="2">
    <location>
        <begin position="425"/>
        <end position="434"/>
    </location>
</feature>
<evidence type="ECO:0000256" key="2">
    <source>
        <dbReference type="SAM" id="MobiDB-lite"/>
    </source>
</evidence>
<dbReference type="Gene3D" id="3.40.710.10">
    <property type="entry name" value="DD-peptidase/beta-lactamase superfamily"/>
    <property type="match status" value="1"/>
</dbReference>
<accession>A0A8I3A501</accession>
<evidence type="ECO:0000259" key="3">
    <source>
        <dbReference type="Pfam" id="PF00144"/>
    </source>
</evidence>
<feature type="domain" description="Beta-lactamase-related" evidence="3">
    <location>
        <begin position="55"/>
        <end position="397"/>
    </location>
</feature>
<dbReference type="Proteomes" id="UP000683000">
    <property type="component" value="Unassembled WGS sequence"/>
</dbReference>
<feature type="region of interest" description="Disordered" evidence="2">
    <location>
        <begin position="415"/>
        <end position="434"/>
    </location>
</feature>
<name>A0A8I3A501_9AGAM</name>
<evidence type="ECO:0000313" key="4">
    <source>
        <dbReference type="EMBL" id="KAG6370608.1"/>
    </source>
</evidence>
<comment type="similarity">
    <text evidence="1">Belongs to the peptidase S12 family.</text>
</comment>
<gene>
    <name evidence="4" type="ORF">JVT61DRAFT_11227</name>
</gene>
<proteinExistence type="inferred from homology"/>
<dbReference type="InterPro" id="IPR050491">
    <property type="entry name" value="AmpC-like"/>
</dbReference>
<reference evidence="4" key="1">
    <citation type="submission" date="2021-03" db="EMBL/GenBank/DDBJ databases">
        <title>Evolutionary innovations through gain and loss of genes in the ectomycorrhizal Boletales.</title>
        <authorList>
            <person name="Wu G."/>
            <person name="Miyauchi S."/>
            <person name="Morin E."/>
            <person name="Yang Z.-L."/>
            <person name="Xu J."/>
            <person name="Martin F.M."/>
        </authorList>
    </citation>
    <scope>NUCLEOTIDE SEQUENCE</scope>
    <source>
        <strain evidence="4">BR01</strain>
    </source>
</reference>
<evidence type="ECO:0000256" key="1">
    <source>
        <dbReference type="ARBA" id="ARBA00038215"/>
    </source>
</evidence>
<keyword evidence="5" id="KW-1185">Reference proteome</keyword>
<dbReference type="OrthoDB" id="5946976at2759"/>
<comment type="caution">
    <text evidence="4">The sequence shown here is derived from an EMBL/GenBank/DDBJ whole genome shotgun (WGS) entry which is preliminary data.</text>
</comment>
<dbReference type="InterPro" id="IPR012338">
    <property type="entry name" value="Beta-lactam/transpept-like"/>
</dbReference>
<dbReference type="InterPro" id="IPR001466">
    <property type="entry name" value="Beta-lactam-related"/>
</dbReference>
<dbReference type="AlphaFoldDB" id="A0A8I3A501"/>
<dbReference type="SUPFAM" id="SSF56601">
    <property type="entry name" value="beta-lactamase/transpeptidase-like"/>
    <property type="match status" value="1"/>
</dbReference>
<dbReference type="PANTHER" id="PTHR46825">
    <property type="entry name" value="D-ALANYL-D-ALANINE-CARBOXYPEPTIDASE/ENDOPEPTIDASE AMPH"/>
    <property type="match status" value="1"/>
</dbReference>
<sequence length="592" mass="65143">MLSNVLAIGVGLVAWPLISYTYPNFKLLSQIPLFGGTFWHAHSNKGVITPQLSTFIEHTLALEHITGLSVAVVPKQGEPEFHTWGHRSEDGDEVTPETRFHMASVSKAFCATALGLLIDDFEHGWNVTALPTGMTELTWHTRLRDVLPGPGDEGWALMDTWASERANFKDILGHVSGVPRHDAAYGPSDKPLHMIGRLRYLRPAFELREQWSYNNIMYMVAAHVIETYAGQSYTSFVQERLFAPLGMTSTTFSPAEAEASGKMTHGWTKEGRRVPECFNEETALAMAGPGGIISNVIDMAKWISTWINEGVYDNQTVIPDYVYKNVSYSYSVAIDHPTDPEHSIVGYGMGWFRTSYRGHDVVWHSGALPGLSTLVSFLPSDEIGVTLFANGEDKAEPLMLVLKRILDSALGLTSSLSHTSSPSARNATQTEPDARNATLSLSLDAFAGTYTNPGYGPFTLCSPSSPSTYCTKIQSDFSIVDNAQGTSASVSNSKDLLAAWSRVWSSHVRMRHQHDVVFDVYLTSLYPDGYGKDTTPFAKERGIGTADGVAEFVVEEGRVVGFGLSGFVGQVTERARTYEGVRDRAEVWFDRV</sequence>
<dbReference type="PANTHER" id="PTHR46825:SF15">
    <property type="entry name" value="BETA-LACTAMASE-RELATED DOMAIN-CONTAINING PROTEIN"/>
    <property type="match status" value="1"/>
</dbReference>
<feature type="compositionally biased region" description="Low complexity" evidence="2">
    <location>
        <begin position="415"/>
        <end position="424"/>
    </location>
</feature>
<dbReference type="Pfam" id="PF00144">
    <property type="entry name" value="Beta-lactamase"/>
    <property type="match status" value="1"/>
</dbReference>
<evidence type="ECO:0000313" key="5">
    <source>
        <dbReference type="Proteomes" id="UP000683000"/>
    </source>
</evidence>